<feature type="transmembrane region" description="Helical" evidence="1">
    <location>
        <begin position="167"/>
        <end position="186"/>
    </location>
</feature>
<dbReference type="EMBL" id="SRSD01000006">
    <property type="protein sequence ID" value="KAA0891235.1"/>
    <property type="molecule type" value="Genomic_DNA"/>
</dbReference>
<feature type="transmembrane region" description="Helical" evidence="1">
    <location>
        <begin position="237"/>
        <end position="257"/>
    </location>
</feature>
<dbReference type="RefSeq" id="WP_149307599.1">
    <property type="nucleotide sequence ID" value="NZ_SRSD01000006.1"/>
</dbReference>
<sequence length="353" mass="39137">MKTIYIVSLVLIALTSFELISKNHRAAVSQRYAWNVIWLAFSLTVFALASFRVGGSDWENYEIVFNLAASSDSLPMAFAKNPLLEPGYVALNYLVAKLGGDRRDLIYIESGITSLGTFLVLTRVPGGAIIVTWLITLTFIGLMPVRQTVAISLVMIAFAAASRKLRLISILIAPSIHISSIPLLVAKQFGKKHLSRSALTGLALMSAVATYFTTTLLSDKLDLYRDEASGLTDLAPGTVIGGKIVTLSFIVLVGYFASKKKQTVPCTSFFDYKILHLITIVSLAMATINPGFVRLTSVFEILYIWITAENIYYLQNRKIRFFLYSMIAFVVICKLTKISLQFEDIYSVRFFSA</sequence>
<feature type="transmembrane region" description="Helical" evidence="1">
    <location>
        <begin position="198"/>
        <end position="217"/>
    </location>
</feature>
<organism evidence="2 3">
    <name type="scientific">Oryzomonas rubra</name>
    <dbReference type="NCBI Taxonomy" id="2509454"/>
    <lineage>
        <taxon>Bacteria</taxon>
        <taxon>Pseudomonadati</taxon>
        <taxon>Thermodesulfobacteriota</taxon>
        <taxon>Desulfuromonadia</taxon>
        <taxon>Geobacterales</taxon>
        <taxon>Geobacteraceae</taxon>
        <taxon>Oryzomonas</taxon>
    </lineage>
</organism>
<feature type="transmembrane region" description="Helical" evidence="1">
    <location>
        <begin position="294"/>
        <end position="314"/>
    </location>
</feature>
<feature type="transmembrane region" description="Helical" evidence="1">
    <location>
        <begin position="32"/>
        <end position="51"/>
    </location>
</feature>
<feature type="transmembrane region" description="Helical" evidence="1">
    <location>
        <begin position="269"/>
        <end position="288"/>
    </location>
</feature>
<keyword evidence="1" id="KW-0812">Transmembrane</keyword>
<feature type="transmembrane region" description="Helical" evidence="1">
    <location>
        <begin position="128"/>
        <end position="161"/>
    </location>
</feature>
<reference evidence="2 3" key="1">
    <citation type="submission" date="2019-04" db="EMBL/GenBank/DDBJ databases">
        <title>Geobacter ruber sp. nov., ferric-reducing bacteria isolated from paddy soil.</title>
        <authorList>
            <person name="Xu Z."/>
            <person name="Masuda Y."/>
            <person name="Itoh H."/>
            <person name="Senoo K."/>
        </authorList>
    </citation>
    <scope>NUCLEOTIDE SEQUENCE [LARGE SCALE GENOMIC DNA]</scope>
    <source>
        <strain evidence="2 3">Red88</strain>
    </source>
</reference>
<proteinExistence type="predicted"/>
<name>A0A5A9XFL8_9BACT</name>
<keyword evidence="1" id="KW-0472">Membrane</keyword>
<dbReference type="AlphaFoldDB" id="A0A5A9XFL8"/>
<accession>A0A5A9XFL8</accession>
<protein>
    <submittedName>
        <fullName evidence="2">EpsG family protein</fullName>
    </submittedName>
</protein>
<dbReference type="InterPro" id="IPR049458">
    <property type="entry name" value="EpsG-like"/>
</dbReference>
<feature type="transmembrane region" description="Helical" evidence="1">
    <location>
        <begin position="321"/>
        <end position="340"/>
    </location>
</feature>
<comment type="caution">
    <text evidence="2">The sequence shown here is derived from an EMBL/GenBank/DDBJ whole genome shotgun (WGS) entry which is preliminary data.</text>
</comment>
<dbReference type="Proteomes" id="UP000324298">
    <property type="component" value="Unassembled WGS sequence"/>
</dbReference>
<evidence type="ECO:0000313" key="3">
    <source>
        <dbReference type="Proteomes" id="UP000324298"/>
    </source>
</evidence>
<evidence type="ECO:0000313" key="2">
    <source>
        <dbReference type="EMBL" id="KAA0891235.1"/>
    </source>
</evidence>
<keyword evidence="3" id="KW-1185">Reference proteome</keyword>
<dbReference type="Pfam" id="PF14897">
    <property type="entry name" value="EpsG"/>
    <property type="match status" value="1"/>
</dbReference>
<keyword evidence="1" id="KW-1133">Transmembrane helix</keyword>
<evidence type="ECO:0000256" key="1">
    <source>
        <dbReference type="SAM" id="Phobius"/>
    </source>
</evidence>
<gene>
    <name evidence="2" type="ORF">ET418_10640</name>
</gene>